<keyword evidence="5" id="KW-1185">Reference proteome</keyword>
<organism evidence="4 5">
    <name type="scientific">Protopolystoma xenopodis</name>
    <dbReference type="NCBI Taxonomy" id="117903"/>
    <lineage>
        <taxon>Eukaryota</taxon>
        <taxon>Metazoa</taxon>
        <taxon>Spiralia</taxon>
        <taxon>Lophotrochozoa</taxon>
        <taxon>Platyhelminthes</taxon>
        <taxon>Monogenea</taxon>
        <taxon>Polyopisthocotylea</taxon>
        <taxon>Polystomatidea</taxon>
        <taxon>Polystomatidae</taxon>
        <taxon>Protopolystoma</taxon>
    </lineage>
</organism>
<dbReference type="InterPro" id="IPR003439">
    <property type="entry name" value="ABC_transporter-like_ATP-bd"/>
</dbReference>
<evidence type="ECO:0000313" key="4">
    <source>
        <dbReference type="EMBL" id="VEL14303.1"/>
    </source>
</evidence>
<dbReference type="EMBL" id="CAAALY010020684">
    <property type="protein sequence ID" value="VEL14303.1"/>
    <property type="molecule type" value="Genomic_DNA"/>
</dbReference>
<comment type="caution">
    <text evidence="4">The sequence shown here is derived from an EMBL/GenBank/DDBJ whole genome shotgun (WGS) entry which is preliminary data.</text>
</comment>
<dbReference type="SUPFAM" id="SSF52540">
    <property type="entry name" value="P-loop containing nucleoside triphosphate hydrolases"/>
    <property type="match status" value="1"/>
</dbReference>
<dbReference type="GO" id="GO:0016887">
    <property type="term" value="F:ATP hydrolysis activity"/>
    <property type="evidence" value="ECO:0007669"/>
    <property type="project" value="InterPro"/>
</dbReference>
<evidence type="ECO:0000256" key="2">
    <source>
        <dbReference type="ARBA" id="ARBA00022840"/>
    </source>
</evidence>
<evidence type="ECO:0000256" key="1">
    <source>
        <dbReference type="ARBA" id="ARBA00022741"/>
    </source>
</evidence>
<accession>A0A3S4ZL55</accession>
<sequence>MEQQDQQKEDDYIRIGICGRTGSGKSSLLQALFRTLEASDGSILIDGVDISKIGLHDLRQRLTLIPQVRRQTHHQKHLLVGV</sequence>
<evidence type="ECO:0000259" key="3">
    <source>
        <dbReference type="Pfam" id="PF00005"/>
    </source>
</evidence>
<dbReference type="PANTHER" id="PTHR24223">
    <property type="entry name" value="ATP-BINDING CASSETTE SUB-FAMILY C"/>
    <property type="match status" value="1"/>
</dbReference>
<dbReference type="GO" id="GO:0005524">
    <property type="term" value="F:ATP binding"/>
    <property type="evidence" value="ECO:0007669"/>
    <property type="project" value="UniProtKB-KW"/>
</dbReference>
<dbReference type="AlphaFoldDB" id="A0A3S4ZL55"/>
<proteinExistence type="predicted"/>
<name>A0A3S4ZL55_9PLAT</name>
<keyword evidence="2" id="KW-0067">ATP-binding</keyword>
<dbReference type="Gene3D" id="3.40.50.300">
    <property type="entry name" value="P-loop containing nucleotide triphosphate hydrolases"/>
    <property type="match status" value="1"/>
</dbReference>
<dbReference type="InterPro" id="IPR027417">
    <property type="entry name" value="P-loop_NTPase"/>
</dbReference>
<feature type="domain" description="ABC transporter" evidence="3">
    <location>
        <begin position="14"/>
        <end position="73"/>
    </location>
</feature>
<dbReference type="Proteomes" id="UP000784294">
    <property type="component" value="Unassembled WGS sequence"/>
</dbReference>
<reference evidence="4" key="1">
    <citation type="submission" date="2018-11" db="EMBL/GenBank/DDBJ databases">
        <authorList>
            <consortium name="Pathogen Informatics"/>
        </authorList>
    </citation>
    <scope>NUCLEOTIDE SEQUENCE</scope>
</reference>
<dbReference type="Pfam" id="PF00005">
    <property type="entry name" value="ABC_tran"/>
    <property type="match status" value="1"/>
</dbReference>
<protein>
    <recommendedName>
        <fullName evidence="3">ABC transporter domain-containing protein</fullName>
    </recommendedName>
</protein>
<dbReference type="OrthoDB" id="6500128at2759"/>
<dbReference type="InterPro" id="IPR050173">
    <property type="entry name" value="ABC_transporter_C-like"/>
</dbReference>
<evidence type="ECO:0000313" key="5">
    <source>
        <dbReference type="Proteomes" id="UP000784294"/>
    </source>
</evidence>
<keyword evidence="1" id="KW-0547">Nucleotide-binding</keyword>
<gene>
    <name evidence="4" type="ORF">PXEA_LOCUS7743</name>
</gene>